<dbReference type="GO" id="GO:0070578">
    <property type="term" value="C:RISC-loading complex"/>
    <property type="evidence" value="ECO:0007669"/>
    <property type="project" value="TreeGrafter"/>
</dbReference>
<feature type="domain" description="DRBM" evidence="4">
    <location>
        <begin position="298"/>
        <end position="380"/>
    </location>
</feature>
<sequence>MAPFSFGNRWVGIVGLRTPPPPEPLHKMALRLQKESRSRRIRIDGGLKLRVDEVLSSLTRIRQRAAIAGLYTRANECLIVERMIRSGRQPVVRPWLRREFLALHAPDRLDGSSSRRRADNAARDSSKRAAAPPDEVVATDWAEWCPQAPHSALLPALPDPLSRDLKALDVDLDDEALHWVRWSCLHRSYLYESIPESPVSAEALDLLAALGQGWMRMALLSRVRAQRGDYESNSEVSAVLAADKQIRSRLGQWVTDNEVAYFGRGEAQSLAAGARSTAPERVAMQILGALSMVTVSQAPADGLLELVSFEMQDPEPDWLTLLQSHVKAQPAFTRTETGPDHDKQFTVTVEVNRRSASATAPSVKEARRLATRSYVRRFLPNAIPATRTKPRQTMRPKPFQKTHPDHDRAFQWAQQAFEVADAGLMSQALTHRSWVYENQGLVAQAQQRDYGVLATEGSEALTNLVRHHYALNTLNQTVRVPASAVTSPALPREVVVELFDQMPVASGILCSQKMAISPDIKEDVAQAIVGAAWRANGDRLMKRQPATLAKWIKSFTPTRDPATLLQEYCARHAKATYSVDFERRGPQHHAEFRATITFEMDQQLRWHGEWRNAHNAAKQSAADSALNLLLGAPSTESASPDEDGQALLRGMLLAELRVSDPKNINSAKEIASGLLAVDLLASGKFSEYLGWAQLRTQLLPASGCAVADRLTEYYEAVLTQQRRDALQQWVVAYLPTRGVEQPDNAQRVTSWWQGEDCARLALLEDLLSSVNDADLTDGVLDYIERQAMTVAKATQLQLESIRESDPQGHTLTLRLSGAELANALDPIADVVDAAVGGVTWTRDTQSLSVTIPNTPTAPDALSRAGFDAVEHARKDPWLNDVQHELREFLALAERALDDTPGPTPVQLDDVLAQERALVTQLRTGG</sequence>
<dbReference type="GO" id="GO:0035197">
    <property type="term" value="F:siRNA binding"/>
    <property type="evidence" value="ECO:0007669"/>
    <property type="project" value="TreeGrafter"/>
</dbReference>
<dbReference type="SUPFAM" id="SSF54768">
    <property type="entry name" value="dsRNA-binding domain-like"/>
    <property type="match status" value="2"/>
</dbReference>
<dbReference type="PROSITE" id="PS50137">
    <property type="entry name" value="DS_RBD"/>
    <property type="match status" value="2"/>
</dbReference>
<evidence type="ECO:0000313" key="5">
    <source>
        <dbReference type="EMBL" id="CPR10415.1"/>
    </source>
</evidence>
<organism evidence="5 6">
    <name type="scientific">Mycobacterium bohemicum DSM 44277</name>
    <dbReference type="NCBI Taxonomy" id="1236609"/>
    <lineage>
        <taxon>Bacteria</taxon>
        <taxon>Bacillati</taxon>
        <taxon>Actinomycetota</taxon>
        <taxon>Actinomycetes</taxon>
        <taxon>Mycobacteriales</taxon>
        <taxon>Mycobacteriaceae</taxon>
        <taxon>Mycobacterium</taxon>
    </lineage>
</organism>
<accession>A0A0U0W822</accession>
<dbReference type="InterPro" id="IPR014720">
    <property type="entry name" value="dsRBD_dom"/>
</dbReference>
<dbReference type="Proteomes" id="UP000198875">
    <property type="component" value="Unassembled WGS sequence"/>
</dbReference>
<evidence type="ECO:0000256" key="1">
    <source>
        <dbReference type="ARBA" id="ARBA00022884"/>
    </source>
</evidence>
<dbReference type="InterPro" id="IPR051247">
    <property type="entry name" value="RLC_Component"/>
</dbReference>
<feature type="domain" description="DRBM" evidence="4">
    <location>
        <begin position="560"/>
        <end position="631"/>
    </location>
</feature>
<dbReference type="GO" id="GO:0070920">
    <property type="term" value="P:regulation of regulatory ncRNA processing"/>
    <property type="evidence" value="ECO:0007669"/>
    <property type="project" value="TreeGrafter"/>
</dbReference>
<dbReference type="Gene3D" id="3.30.160.20">
    <property type="match status" value="2"/>
</dbReference>
<reference evidence="5 6" key="1">
    <citation type="submission" date="2015-03" db="EMBL/GenBank/DDBJ databases">
        <authorList>
            <person name="Murphy D."/>
        </authorList>
    </citation>
    <scope>NUCLEOTIDE SEQUENCE [LARGE SCALE GENOMIC DNA]</scope>
    <source>
        <strain evidence="5 6">DSM 44277</strain>
    </source>
</reference>
<dbReference type="GO" id="GO:0016442">
    <property type="term" value="C:RISC complex"/>
    <property type="evidence" value="ECO:0007669"/>
    <property type="project" value="TreeGrafter"/>
</dbReference>
<dbReference type="OrthoDB" id="4567607at2"/>
<dbReference type="PANTHER" id="PTHR46205:SF3">
    <property type="entry name" value="LOQUACIOUS, ISOFORM B"/>
    <property type="match status" value="1"/>
</dbReference>
<dbReference type="GO" id="GO:0005737">
    <property type="term" value="C:cytoplasm"/>
    <property type="evidence" value="ECO:0007669"/>
    <property type="project" value="TreeGrafter"/>
</dbReference>
<evidence type="ECO:0000256" key="3">
    <source>
        <dbReference type="SAM" id="MobiDB-lite"/>
    </source>
</evidence>
<evidence type="ECO:0000259" key="4">
    <source>
        <dbReference type="PROSITE" id="PS50137"/>
    </source>
</evidence>
<dbReference type="AlphaFoldDB" id="A0A0U0W822"/>
<dbReference type="CDD" id="cd00048">
    <property type="entry name" value="DSRM_SF"/>
    <property type="match status" value="1"/>
</dbReference>
<dbReference type="EMBL" id="CSTD01000001">
    <property type="protein sequence ID" value="CPR10415.1"/>
    <property type="molecule type" value="Genomic_DNA"/>
</dbReference>
<dbReference type="Pfam" id="PF00035">
    <property type="entry name" value="dsrm"/>
    <property type="match status" value="1"/>
</dbReference>
<evidence type="ECO:0000313" key="6">
    <source>
        <dbReference type="Proteomes" id="UP000198875"/>
    </source>
</evidence>
<name>A0A0U0W822_MYCBE</name>
<feature type="region of interest" description="Disordered" evidence="3">
    <location>
        <begin position="110"/>
        <end position="133"/>
    </location>
</feature>
<gene>
    <name evidence="5" type="primary">rnc_1</name>
    <name evidence="5" type="ORF">BN971_01845</name>
</gene>
<dbReference type="SMART" id="SM00358">
    <property type="entry name" value="DSRM"/>
    <property type="match status" value="2"/>
</dbReference>
<dbReference type="PANTHER" id="PTHR46205">
    <property type="entry name" value="LOQUACIOUS, ISOFORM B"/>
    <property type="match status" value="1"/>
</dbReference>
<proteinExistence type="predicted"/>
<dbReference type="GO" id="GO:0003725">
    <property type="term" value="F:double-stranded RNA binding"/>
    <property type="evidence" value="ECO:0007669"/>
    <property type="project" value="TreeGrafter"/>
</dbReference>
<evidence type="ECO:0000256" key="2">
    <source>
        <dbReference type="PROSITE-ProRule" id="PRU00266"/>
    </source>
</evidence>
<protein>
    <submittedName>
        <fullName evidence="5">Ribonuclease 3</fullName>
    </submittedName>
</protein>
<keyword evidence="1 2" id="KW-0694">RNA-binding</keyword>
<feature type="compositionally biased region" description="Basic and acidic residues" evidence="3">
    <location>
        <begin position="116"/>
        <end position="127"/>
    </location>
</feature>
<dbReference type="RefSeq" id="WP_139027068.1">
    <property type="nucleotide sequence ID" value="NZ_CSTD01000001.1"/>
</dbReference>
<dbReference type="GO" id="GO:0030422">
    <property type="term" value="P:siRNA processing"/>
    <property type="evidence" value="ECO:0007669"/>
    <property type="project" value="TreeGrafter"/>
</dbReference>